<gene>
    <name evidence="1" type="ORF">L6452_10903</name>
</gene>
<evidence type="ECO:0000313" key="1">
    <source>
        <dbReference type="EMBL" id="KAI3748066.1"/>
    </source>
</evidence>
<dbReference type="Proteomes" id="UP001055879">
    <property type="component" value="Linkage Group LG03"/>
</dbReference>
<reference evidence="2" key="1">
    <citation type="journal article" date="2022" name="Mol. Ecol. Resour.">
        <title>The genomes of chicory, endive, great burdock and yacon provide insights into Asteraceae palaeo-polyploidization history and plant inulin production.</title>
        <authorList>
            <person name="Fan W."/>
            <person name="Wang S."/>
            <person name="Wang H."/>
            <person name="Wang A."/>
            <person name="Jiang F."/>
            <person name="Liu H."/>
            <person name="Zhao H."/>
            <person name="Xu D."/>
            <person name="Zhang Y."/>
        </authorList>
    </citation>
    <scope>NUCLEOTIDE SEQUENCE [LARGE SCALE GENOMIC DNA]</scope>
    <source>
        <strain evidence="2">cv. Niubang</strain>
    </source>
</reference>
<evidence type="ECO:0000313" key="2">
    <source>
        <dbReference type="Proteomes" id="UP001055879"/>
    </source>
</evidence>
<protein>
    <submittedName>
        <fullName evidence="1">Uncharacterized protein</fullName>
    </submittedName>
</protein>
<proteinExistence type="predicted"/>
<comment type="caution">
    <text evidence="1">The sequence shown here is derived from an EMBL/GenBank/DDBJ whole genome shotgun (WGS) entry which is preliminary data.</text>
</comment>
<reference evidence="1 2" key="2">
    <citation type="journal article" date="2022" name="Mol. Ecol. Resour.">
        <title>The genomes of chicory, endive, great burdock and yacon provide insights into Asteraceae paleo-polyploidization history and plant inulin production.</title>
        <authorList>
            <person name="Fan W."/>
            <person name="Wang S."/>
            <person name="Wang H."/>
            <person name="Wang A."/>
            <person name="Jiang F."/>
            <person name="Liu H."/>
            <person name="Zhao H."/>
            <person name="Xu D."/>
            <person name="Zhang Y."/>
        </authorList>
    </citation>
    <scope>NUCLEOTIDE SEQUENCE [LARGE SCALE GENOMIC DNA]</scope>
    <source>
        <strain evidence="2">cv. Niubang</strain>
    </source>
</reference>
<keyword evidence="2" id="KW-1185">Reference proteome</keyword>
<sequence>MIVSLLNGEEIKKVKKINTSLGLEETHRDVISKKDLIFKVGQKENSYKEAQEVEINGSPSLDGTNQVSKQFPALNRTLLNETGSGPEKRNTYTKQKEDSLMKRQGSFERRITEEDQLQERASMNTKTIDRRNESEREKKLKRMENVGLGRGKSNDVVFILDNDEPLHLRTCPVNSPFGVASSIIHRISLSLSLSLSLSKRFREIGVGRNPALRSLRFANSVFPDF</sequence>
<name>A0ACB9DNK9_ARCLA</name>
<organism evidence="1 2">
    <name type="scientific">Arctium lappa</name>
    <name type="common">Greater burdock</name>
    <name type="synonym">Lappa major</name>
    <dbReference type="NCBI Taxonomy" id="4217"/>
    <lineage>
        <taxon>Eukaryota</taxon>
        <taxon>Viridiplantae</taxon>
        <taxon>Streptophyta</taxon>
        <taxon>Embryophyta</taxon>
        <taxon>Tracheophyta</taxon>
        <taxon>Spermatophyta</taxon>
        <taxon>Magnoliopsida</taxon>
        <taxon>eudicotyledons</taxon>
        <taxon>Gunneridae</taxon>
        <taxon>Pentapetalae</taxon>
        <taxon>asterids</taxon>
        <taxon>campanulids</taxon>
        <taxon>Asterales</taxon>
        <taxon>Asteraceae</taxon>
        <taxon>Carduoideae</taxon>
        <taxon>Cardueae</taxon>
        <taxon>Arctiinae</taxon>
        <taxon>Arctium</taxon>
    </lineage>
</organism>
<accession>A0ACB9DNK9</accession>
<dbReference type="EMBL" id="CM042049">
    <property type="protein sequence ID" value="KAI3748066.1"/>
    <property type="molecule type" value="Genomic_DNA"/>
</dbReference>